<evidence type="ECO:0000259" key="3">
    <source>
        <dbReference type="Pfam" id="PF03372"/>
    </source>
</evidence>
<feature type="region of interest" description="Disordered" evidence="1">
    <location>
        <begin position="1"/>
        <end position="26"/>
    </location>
</feature>
<evidence type="ECO:0000256" key="1">
    <source>
        <dbReference type="SAM" id="MobiDB-lite"/>
    </source>
</evidence>
<dbReference type="InterPro" id="IPR005135">
    <property type="entry name" value="Endo/exonuclease/phosphatase"/>
</dbReference>
<dbReference type="SUPFAM" id="SSF56219">
    <property type="entry name" value="DNase I-like"/>
    <property type="match status" value="1"/>
</dbReference>
<protein>
    <submittedName>
        <fullName evidence="4">Endonuclease/exonuclease/phosphatase family protein</fullName>
    </submittedName>
</protein>
<dbReference type="Gene3D" id="3.60.10.10">
    <property type="entry name" value="Endonuclease/exonuclease/phosphatase"/>
    <property type="match status" value="1"/>
</dbReference>
<keyword evidence="4" id="KW-0378">Hydrolase</keyword>
<dbReference type="Pfam" id="PF03372">
    <property type="entry name" value="Exo_endo_phos"/>
    <property type="match status" value="1"/>
</dbReference>
<name>A0ABW7ZZH1_9ACTN</name>
<keyword evidence="2" id="KW-0472">Membrane</keyword>
<dbReference type="InterPro" id="IPR036691">
    <property type="entry name" value="Endo/exonu/phosph_ase_sf"/>
</dbReference>
<comment type="caution">
    <text evidence="4">The sequence shown here is derived from an EMBL/GenBank/DDBJ whole genome shotgun (WGS) entry which is preliminary data.</text>
</comment>
<keyword evidence="5" id="KW-1185">Reference proteome</keyword>
<feature type="transmembrane region" description="Helical" evidence="2">
    <location>
        <begin position="35"/>
        <end position="54"/>
    </location>
</feature>
<keyword evidence="4" id="KW-0540">Nuclease</keyword>
<sequence>MSVTADTPGAGTQDDSDGAAPGRTRHGRRHGWRRLAAWMVVTFLALWAVIRLGGLERGWFLTQLVTFTPYAVVVAGALAVLLGLRRNRPPAVVALVTCVALACVVVPRAVPATGEPGGTPLRVLTVNLFARADADAVVRLVREYDPDVFSALEITPEKVAELDAAGLAELMPHRVLQADEGPKGSGLYARHPLTALDGLFTPIGHNMPAATVRLPGGASAQVVAVHPNPPLPRKAAEWNAALAALPPASGDVPRVLAGDFNATLDHRALRDLLDRGYVDAADRAGEGLVPTWPNNRAVPPMITIDHVLVDERVAVDMVRVLDVPGTDHRGVVANLRLPSRP</sequence>
<keyword evidence="2" id="KW-0812">Transmembrane</keyword>
<evidence type="ECO:0000313" key="5">
    <source>
        <dbReference type="Proteomes" id="UP001612928"/>
    </source>
</evidence>
<feature type="transmembrane region" description="Helical" evidence="2">
    <location>
        <begin position="91"/>
        <end position="110"/>
    </location>
</feature>
<reference evidence="4 5" key="1">
    <citation type="submission" date="2024-10" db="EMBL/GenBank/DDBJ databases">
        <title>The Natural Products Discovery Center: Release of the First 8490 Sequenced Strains for Exploring Actinobacteria Biosynthetic Diversity.</title>
        <authorList>
            <person name="Kalkreuter E."/>
            <person name="Kautsar S.A."/>
            <person name="Yang D."/>
            <person name="Bader C.D."/>
            <person name="Teijaro C.N."/>
            <person name="Fluegel L."/>
            <person name="Davis C.M."/>
            <person name="Simpson J.R."/>
            <person name="Lauterbach L."/>
            <person name="Steele A.D."/>
            <person name="Gui C."/>
            <person name="Meng S."/>
            <person name="Li G."/>
            <person name="Viehrig K."/>
            <person name="Ye F."/>
            <person name="Su P."/>
            <person name="Kiefer A.F."/>
            <person name="Nichols A."/>
            <person name="Cepeda A.J."/>
            <person name="Yan W."/>
            <person name="Fan B."/>
            <person name="Jiang Y."/>
            <person name="Adhikari A."/>
            <person name="Zheng C.-J."/>
            <person name="Schuster L."/>
            <person name="Cowan T.M."/>
            <person name="Smanski M.J."/>
            <person name="Chevrette M.G."/>
            <person name="De Carvalho L.P.S."/>
            <person name="Shen B."/>
        </authorList>
    </citation>
    <scope>NUCLEOTIDE SEQUENCE [LARGE SCALE GENOMIC DNA]</scope>
    <source>
        <strain evidence="4 5">NPDC049503</strain>
    </source>
</reference>
<gene>
    <name evidence="4" type="ORF">ACIBP5_08180</name>
</gene>
<keyword evidence="2" id="KW-1133">Transmembrane helix</keyword>
<dbReference type="Proteomes" id="UP001612928">
    <property type="component" value="Unassembled WGS sequence"/>
</dbReference>
<feature type="transmembrane region" description="Helical" evidence="2">
    <location>
        <begin position="60"/>
        <end position="84"/>
    </location>
</feature>
<dbReference type="EMBL" id="JBITMB010000002">
    <property type="protein sequence ID" value="MFI7439920.1"/>
    <property type="molecule type" value="Genomic_DNA"/>
</dbReference>
<dbReference type="GO" id="GO:0004519">
    <property type="term" value="F:endonuclease activity"/>
    <property type="evidence" value="ECO:0007669"/>
    <property type="project" value="UniProtKB-KW"/>
</dbReference>
<keyword evidence="4" id="KW-0255">Endonuclease</keyword>
<evidence type="ECO:0000256" key="2">
    <source>
        <dbReference type="SAM" id="Phobius"/>
    </source>
</evidence>
<feature type="domain" description="Endonuclease/exonuclease/phosphatase" evidence="3">
    <location>
        <begin position="128"/>
        <end position="328"/>
    </location>
</feature>
<accession>A0ABW7ZZH1</accession>
<dbReference type="RefSeq" id="WP_397019604.1">
    <property type="nucleotide sequence ID" value="NZ_JBITMB010000002.1"/>
</dbReference>
<evidence type="ECO:0000313" key="4">
    <source>
        <dbReference type="EMBL" id="MFI7439920.1"/>
    </source>
</evidence>
<proteinExistence type="predicted"/>
<organism evidence="4 5">
    <name type="scientific">Nonomuraea indica</name>
    <dbReference type="NCBI Taxonomy" id="1581193"/>
    <lineage>
        <taxon>Bacteria</taxon>
        <taxon>Bacillati</taxon>
        <taxon>Actinomycetota</taxon>
        <taxon>Actinomycetes</taxon>
        <taxon>Streptosporangiales</taxon>
        <taxon>Streptosporangiaceae</taxon>
        <taxon>Nonomuraea</taxon>
    </lineage>
</organism>